<organism evidence="1 2">
    <name type="scientific">Roseococcus suduntuyensis</name>
    <dbReference type="NCBI Taxonomy" id="455361"/>
    <lineage>
        <taxon>Bacteria</taxon>
        <taxon>Pseudomonadati</taxon>
        <taxon>Pseudomonadota</taxon>
        <taxon>Alphaproteobacteria</taxon>
        <taxon>Acetobacterales</taxon>
        <taxon>Roseomonadaceae</taxon>
        <taxon>Roseococcus</taxon>
    </lineage>
</organism>
<accession>A0A840AEM7</accession>
<evidence type="ECO:0000313" key="1">
    <source>
        <dbReference type="EMBL" id="MBB3900338.1"/>
    </source>
</evidence>
<reference evidence="1 2" key="1">
    <citation type="submission" date="2020-08" db="EMBL/GenBank/DDBJ databases">
        <title>Genomic Encyclopedia of Type Strains, Phase IV (KMG-IV): sequencing the most valuable type-strain genomes for metagenomic binning, comparative biology and taxonomic classification.</title>
        <authorList>
            <person name="Goeker M."/>
        </authorList>
    </citation>
    <scope>NUCLEOTIDE SEQUENCE [LARGE SCALE GENOMIC DNA]</scope>
    <source>
        <strain evidence="1 2">DSM 19979</strain>
    </source>
</reference>
<proteinExistence type="predicted"/>
<feature type="non-terminal residue" evidence="1">
    <location>
        <position position="1"/>
    </location>
</feature>
<keyword evidence="2" id="KW-1185">Reference proteome</keyword>
<gene>
    <name evidence="1" type="ORF">GGQ83_003814</name>
</gene>
<name>A0A840AEM7_9PROT</name>
<dbReference type="EMBL" id="JACIDJ010000010">
    <property type="protein sequence ID" value="MBB3900338.1"/>
    <property type="molecule type" value="Genomic_DNA"/>
</dbReference>
<dbReference type="AlphaFoldDB" id="A0A840AEM7"/>
<comment type="caution">
    <text evidence="1">The sequence shown here is derived from an EMBL/GenBank/DDBJ whole genome shotgun (WGS) entry which is preliminary data.</text>
</comment>
<protein>
    <submittedName>
        <fullName evidence="1">Uncharacterized protein</fullName>
    </submittedName>
</protein>
<dbReference type="Proteomes" id="UP000553193">
    <property type="component" value="Unassembled WGS sequence"/>
</dbReference>
<sequence length="24" mass="2656">TRYDKLARNFASAVAIAAVIICWC</sequence>
<evidence type="ECO:0000313" key="2">
    <source>
        <dbReference type="Proteomes" id="UP000553193"/>
    </source>
</evidence>